<dbReference type="GeneID" id="22571882"/>
<proteinExistence type="predicted"/>
<dbReference type="KEGG" id="lpan:LPMP_030160"/>
<keyword evidence="3" id="KW-1185">Reference proteome</keyword>
<dbReference type="EMBL" id="CP009372">
    <property type="protein sequence ID" value="AIN95250.1"/>
    <property type="molecule type" value="Genomic_DNA"/>
</dbReference>
<evidence type="ECO:0000313" key="2">
    <source>
        <dbReference type="EMBL" id="AIN95250.1"/>
    </source>
</evidence>
<dbReference type="Proteomes" id="UP000063063">
    <property type="component" value="Chromosome 3"/>
</dbReference>
<feature type="region of interest" description="Disordered" evidence="1">
    <location>
        <begin position="63"/>
        <end position="91"/>
    </location>
</feature>
<gene>
    <name evidence="2" type="ORF">LPMP_030160</name>
</gene>
<evidence type="ECO:0000313" key="3">
    <source>
        <dbReference type="Proteomes" id="UP000063063"/>
    </source>
</evidence>
<name>A0A088RHL8_LEIPA</name>
<evidence type="ECO:0000256" key="1">
    <source>
        <dbReference type="SAM" id="MobiDB-lite"/>
    </source>
</evidence>
<dbReference type="OrthoDB" id="265203at2759"/>
<dbReference type="AlphaFoldDB" id="A0A088RHL8"/>
<dbReference type="VEuPathDB" id="TriTrypDB:LPMP_030160"/>
<reference evidence="2 3" key="1">
    <citation type="journal article" date="2015" name="Sci. Rep.">
        <title>The genome of Leishmania panamensis: insights into genomics of the L. (Viannia) subgenus.</title>
        <authorList>
            <person name="Llanes A."/>
            <person name="Restrepo C.M."/>
            <person name="Vecchio G.D."/>
            <person name="Anguizola F.J."/>
            <person name="Lleonart R."/>
        </authorList>
    </citation>
    <scope>NUCLEOTIDE SEQUENCE [LARGE SCALE GENOMIC DNA]</scope>
    <source>
        <strain evidence="2 3">MHOM/PA/94/PSC-1</strain>
    </source>
</reference>
<accession>A0A088RHL8</accession>
<sequence>MSSLYSSSTSAVTDKSRDGTFLESDLKLLMAALRDNNSDNWEGKPQQETFCVYQMAPPVATTLPSSSGAEVADAARGSSLHSADKSDDSSNSLNALMRDYVHAVRGLRAFDSRMAANSISENVTAEPGDAADGMVDAKKVATTPCKATVGDGNSSAADAKLSEAAAPVDMVELLAALDCLPPITMARKGQQS</sequence>
<dbReference type="eggNOG" id="ENOG502SNTE">
    <property type="taxonomic scope" value="Eukaryota"/>
</dbReference>
<protein>
    <submittedName>
        <fullName evidence="2">Uncharacterized protein</fullName>
    </submittedName>
</protein>
<organism evidence="2 3">
    <name type="scientific">Leishmania panamensis</name>
    <dbReference type="NCBI Taxonomy" id="5679"/>
    <lineage>
        <taxon>Eukaryota</taxon>
        <taxon>Discoba</taxon>
        <taxon>Euglenozoa</taxon>
        <taxon>Kinetoplastea</taxon>
        <taxon>Metakinetoplastina</taxon>
        <taxon>Trypanosomatida</taxon>
        <taxon>Trypanosomatidae</taxon>
        <taxon>Leishmaniinae</taxon>
        <taxon>Leishmania</taxon>
        <taxon>Leishmania guyanensis species complex</taxon>
    </lineage>
</organism>
<dbReference type="VEuPathDB" id="TriTrypDB:LPAL13_030006500"/>
<dbReference type="RefSeq" id="XP_010700958.1">
    <property type="nucleotide sequence ID" value="XM_010702656.1"/>
</dbReference>